<feature type="domain" description="Type II secretion system protein GspC N-terminal" evidence="10">
    <location>
        <begin position="52"/>
        <end position="165"/>
    </location>
</feature>
<comment type="caution">
    <text evidence="11">The sequence shown here is derived from an EMBL/GenBank/DDBJ whole genome shotgun (WGS) entry which is preliminary data.</text>
</comment>
<keyword evidence="12" id="KW-1185">Reference proteome</keyword>
<evidence type="ECO:0000256" key="8">
    <source>
        <dbReference type="ARBA" id="ARBA00023136"/>
    </source>
</evidence>
<keyword evidence="6" id="KW-0653">Protein transport</keyword>
<evidence type="ECO:0000313" key="11">
    <source>
        <dbReference type="EMBL" id="MBB3061355.1"/>
    </source>
</evidence>
<dbReference type="AlphaFoldDB" id="A0A7W4WBW1"/>
<keyword evidence="5 9" id="KW-0812">Transmembrane</keyword>
<dbReference type="GO" id="GO:0005886">
    <property type="term" value="C:plasma membrane"/>
    <property type="evidence" value="ECO:0007669"/>
    <property type="project" value="UniProtKB-SubCell"/>
</dbReference>
<protein>
    <submittedName>
        <fullName evidence="11">Type II secretory pathway component PulC</fullName>
    </submittedName>
</protein>
<accession>A0A7W4WBW1</accession>
<evidence type="ECO:0000259" key="10">
    <source>
        <dbReference type="Pfam" id="PF11356"/>
    </source>
</evidence>
<comment type="subcellular location">
    <subcellularLocation>
        <location evidence="1">Cell inner membrane</location>
    </subcellularLocation>
</comment>
<evidence type="ECO:0000256" key="5">
    <source>
        <dbReference type="ARBA" id="ARBA00022692"/>
    </source>
</evidence>
<evidence type="ECO:0000256" key="1">
    <source>
        <dbReference type="ARBA" id="ARBA00004533"/>
    </source>
</evidence>
<keyword evidence="8 9" id="KW-0472">Membrane</keyword>
<keyword evidence="7 9" id="KW-1133">Transmembrane helix</keyword>
<evidence type="ECO:0000313" key="12">
    <source>
        <dbReference type="Proteomes" id="UP000535937"/>
    </source>
</evidence>
<evidence type="ECO:0000256" key="2">
    <source>
        <dbReference type="ARBA" id="ARBA00022448"/>
    </source>
</evidence>
<proteinExistence type="predicted"/>
<organism evidence="11 12">
    <name type="scientific">Microbulbifer rhizosphaerae</name>
    <dbReference type="NCBI Taxonomy" id="1562603"/>
    <lineage>
        <taxon>Bacteria</taxon>
        <taxon>Pseudomonadati</taxon>
        <taxon>Pseudomonadota</taxon>
        <taxon>Gammaproteobacteria</taxon>
        <taxon>Cellvibrionales</taxon>
        <taxon>Microbulbiferaceae</taxon>
        <taxon>Microbulbifer</taxon>
    </lineage>
</organism>
<sequence length="225" mass="24134">MSAVKQAFISIGAVVGRRKSLPRSTLASTAVVGGWLLLNLAAYGALVVPDNSEESLLARRSVQASAVGRVESLPNTPFFGRAPMKAATQQPEVDLANIPITQLNLVLSGVLDSSAKDKASALVSEKGKPAQRVYIGDSLPGGAELYSVAVDHIVLQRNGKMEKLTYPDEDGRPSVPMREIANYARQAVEASAAGAVSSSEKQQSIRERLEELRELARERRAARRN</sequence>
<dbReference type="InterPro" id="IPR024961">
    <property type="entry name" value="T2SS_GspC_N"/>
</dbReference>
<evidence type="ECO:0000256" key="6">
    <source>
        <dbReference type="ARBA" id="ARBA00022927"/>
    </source>
</evidence>
<gene>
    <name evidence="11" type="ORF">FHS09_002188</name>
</gene>
<dbReference type="EMBL" id="JACHWZ010000009">
    <property type="protein sequence ID" value="MBB3061355.1"/>
    <property type="molecule type" value="Genomic_DNA"/>
</dbReference>
<feature type="transmembrane region" description="Helical" evidence="9">
    <location>
        <begin position="26"/>
        <end position="46"/>
    </location>
</feature>
<dbReference type="Gene3D" id="2.30.30.830">
    <property type="match status" value="1"/>
</dbReference>
<evidence type="ECO:0000256" key="3">
    <source>
        <dbReference type="ARBA" id="ARBA00022475"/>
    </source>
</evidence>
<dbReference type="RefSeq" id="WP_183459670.1">
    <property type="nucleotide sequence ID" value="NZ_JACHWZ010000009.1"/>
</dbReference>
<keyword evidence="2" id="KW-0813">Transport</keyword>
<evidence type="ECO:0000256" key="7">
    <source>
        <dbReference type="ARBA" id="ARBA00022989"/>
    </source>
</evidence>
<reference evidence="11 12" key="1">
    <citation type="submission" date="2020-08" db="EMBL/GenBank/DDBJ databases">
        <title>Genomic Encyclopedia of Type Strains, Phase III (KMG-III): the genomes of soil and plant-associated and newly described type strains.</title>
        <authorList>
            <person name="Whitman W."/>
        </authorList>
    </citation>
    <scope>NUCLEOTIDE SEQUENCE [LARGE SCALE GENOMIC DNA]</scope>
    <source>
        <strain evidence="11 12">CECT 8799</strain>
    </source>
</reference>
<evidence type="ECO:0000256" key="9">
    <source>
        <dbReference type="SAM" id="Phobius"/>
    </source>
</evidence>
<name>A0A7W4WBW1_9GAMM</name>
<keyword evidence="3" id="KW-1003">Cell membrane</keyword>
<dbReference type="GO" id="GO:0015031">
    <property type="term" value="P:protein transport"/>
    <property type="evidence" value="ECO:0007669"/>
    <property type="project" value="UniProtKB-KW"/>
</dbReference>
<evidence type="ECO:0000256" key="4">
    <source>
        <dbReference type="ARBA" id="ARBA00022519"/>
    </source>
</evidence>
<dbReference type="Proteomes" id="UP000535937">
    <property type="component" value="Unassembled WGS sequence"/>
</dbReference>
<keyword evidence="4" id="KW-0997">Cell inner membrane</keyword>
<dbReference type="Pfam" id="PF11356">
    <property type="entry name" value="T2SSC"/>
    <property type="match status" value="1"/>
</dbReference>